<dbReference type="EMBL" id="FMXP01000007">
    <property type="protein sequence ID" value="SDB12586.1"/>
    <property type="molecule type" value="Genomic_DNA"/>
</dbReference>
<comment type="similarity">
    <text evidence="4">Belongs to the peptidase M29 family.</text>
</comment>
<evidence type="ECO:0000256" key="3">
    <source>
        <dbReference type="ARBA" id="ARBA00001947"/>
    </source>
</evidence>
<dbReference type="GO" id="GO:0006508">
    <property type="term" value="P:proteolysis"/>
    <property type="evidence" value="ECO:0007669"/>
    <property type="project" value="UniProtKB-KW"/>
</dbReference>
<dbReference type="GO" id="GO:0004177">
    <property type="term" value="F:aminopeptidase activity"/>
    <property type="evidence" value="ECO:0007669"/>
    <property type="project" value="UniProtKB-KW"/>
</dbReference>
<gene>
    <name evidence="10" type="ORF">SAMN02910293_00644</name>
</gene>
<evidence type="ECO:0000256" key="4">
    <source>
        <dbReference type="ARBA" id="ARBA00008236"/>
    </source>
</evidence>
<dbReference type="PANTHER" id="PTHR34448:SF3">
    <property type="entry name" value="AMINOPEPTIDASE AMPS"/>
    <property type="match status" value="1"/>
</dbReference>
<dbReference type="eggNOG" id="COG2309">
    <property type="taxonomic scope" value="Bacteria"/>
</dbReference>
<name>A0A1G6AVZ9_9STRE</name>
<dbReference type="InterPro" id="IPR052170">
    <property type="entry name" value="M29_Exopeptidase"/>
</dbReference>
<sequence length="413" mass="45349">MVLPNFEENLAKYANLLIAKGVNVQEGHTLIITIAVEHSKFARLLTKAAYARGAAEVVVDYVDDQITREKLLHASEDRVTTVADYVVEKSNYFLEKKASRLVVRSADPNAFAGVDPERLSASTRATAIALDAQRTATQANKVSWNLVAASSPEWAAMVFPDLASEEEQVDALWDAIFKMNRIYEEDPIKAWDEHQARLVSKAKILNDMQFDALHYMAPGTDLTLGMPKNHVWEAAGSFNAQGEEFIANMPTEEVFSAPDYRRADGYVSSTKPLSYAGVVIENMTFTFKDGKIVDVTAEKGEETIKRLVEENEGARSLGEVALVPHKTPISLSGLTFFNTLFDENASNHLAIGQAYAFSIEGGTEMTSEELDAAGLNRSTAHVDFMIGSDQMDIDGITADGKVVPIFRGGEWAI</sequence>
<comment type="cofactor">
    <cofactor evidence="2">
        <name>Mg(2+)</name>
        <dbReference type="ChEBI" id="CHEBI:18420"/>
    </cofactor>
</comment>
<evidence type="ECO:0000256" key="5">
    <source>
        <dbReference type="ARBA" id="ARBA00022438"/>
    </source>
</evidence>
<evidence type="ECO:0000256" key="9">
    <source>
        <dbReference type="ARBA" id="ARBA00023049"/>
    </source>
</evidence>
<comment type="cofactor">
    <cofactor evidence="3">
        <name>Zn(2+)</name>
        <dbReference type="ChEBI" id="CHEBI:29105"/>
    </cofactor>
</comment>
<evidence type="ECO:0000313" key="11">
    <source>
        <dbReference type="Proteomes" id="UP000182508"/>
    </source>
</evidence>
<organism evidence="10 11">
    <name type="scientific">Streptococcus henryi</name>
    <dbReference type="NCBI Taxonomy" id="439219"/>
    <lineage>
        <taxon>Bacteria</taxon>
        <taxon>Bacillati</taxon>
        <taxon>Bacillota</taxon>
        <taxon>Bacilli</taxon>
        <taxon>Lactobacillales</taxon>
        <taxon>Streptococcaceae</taxon>
        <taxon>Streptococcus</taxon>
    </lineage>
</organism>
<keyword evidence="5 10" id="KW-0031">Aminopeptidase</keyword>
<dbReference type="RefSeq" id="WP_074485488.1">
    <property type="nucleotide sequence ID" value="NZ_FMXP01000007.1"/>
</dbReference>
<evidence type="ECO:0000256" key="8">
    <source>
        <dbReference type="ARBA" id="ARBA00022801"/>
    </source>
</evidence>
<protein>
    <submittedName>
        <fullName evidence="10">Aminopeptidase</fullName>
    </submittedName>
</protein>
<dbReference type="Proteomes" id="UP000182508">
    <property type="component" value="Unassembled WGS sequence"/>
</dbReference>
<dbReference type="GO" id="GO:0008237">
    <property type="term" value="F:metallopeptidase activity"/>
    <property type="evidence" value="ECO:0007669"/>
    <property type="project" value="UniProtKB-KW"/>
</dbReference>
<evidence type="ECO:0000313" key="10">
    <source>
        <dbReference type="EMBL" id="SDB12586.1"/>
    </source>
</evidence>
<dbReference type="STRING" id="439219.SAMN02910293_00644"/>
<dbReference type="PRINTS" id="PR00919">
    <property type="entry name" value="THERMOPTASE"/>
</dbReference>
<evidence type="ECO:0000256" key="1">
    <source>
        <dbReference type="ARBA" id="ARBA00001941"/>
    </source>
</evidence>
<evidence type="ECO:0000256" key="2">
    <source>
        <dbReference type="ARBA" id="ARBA00001946"/>
    </source>
</evidence>
<keyword evidence="7" id="KW-0479">Metal-binding</keyword>
<keyword evidence="6" id="KW-0645">Protease</keyword>
<dbReference type="GO" id="GO:0046872">
    <property type="term" value="F:metal ion binding"/>
    <property type="evidence" value="ECO:0007669"/>
    <property type="project" value="UniProtKB-KW"/>
</dbReference>
<dbReference type="Gene3D" id="3.40.1830.10">
    <property type="entry name" value="Thermophilic metalloprotease (M29)"/>
    <property type="match status" value="1"/>
</dbReference>
<dbReference type="InterPro" id="IPR000787">
    <property type="entry name" value="Peptidase_M29"/>
</dbReference>
<accession>A0A1G6AVZ9</accession>
<keyword evidence="11" id="KW-1185">Reference proteome</keyword>
<proteinExistence type="inferred from homology"/>
<comment type="cofactor">
    <cofactor evidence="1">
        <name>Co(2+)</name>
        <dbReference type="ChEBI" id="CHEBI:48828"/>
    </cofactor>
</comment>
<dbReference type="InterPro" id="IPR035097">
    <property type="entry name" value="M29_N-terminal"/>
</dbReference>
<evidence type="ECO:0000256" key="6">
    <source>
        <dbReference type="ARBA" id="ARBA00022670"/>
    </source>
</evidence>
<dbReference type="SUPFAM" id="SSF144052">
    <property type="entry name" value="Thermophilic metalloprotease-like"/>
    <property type="match status" value="1"/>
</dbReference>
<evidence type="ECO:0000256" key="7">
    <source>
        <dbReference type="ARBA" id="ARBA00022723"/>
    </source>
</evidence>
<dbReference type="PANTHER" id="PTHR34448">
    <property type="entry name" value="AMINOPEPTIDASE"/>
    <property type="match status" value="1"/>
</dbReference>
<keyword evidence="8" id="KW-0378">Hydrolase</keyword>
<dbReference type="AlphaFoldDB" id="A0A1G6AVZ9"/>
<dbReference type="Pfam" id="PF02073">
    <property type="entry name" value="Peptidase_M29"/>
    <property type="match status" value="1"/>
</dbReference>
<keyword evidence="9" id="KW-0482">Metalloprotease</keyword>
<reference evidence="10 11" key="1">
    <citation type="submission" date="2016-10" db="EMBL/GenBank/DDBJ databases">
        <authorList>
            <person name="de Groot N.N."/>
        </authorList>
    </citation>
    <scope>NUCLEOTIDE SEQUENCE [LARGE SCALE GENOMIC DNA]</scope>
    <source>
        <strain evidence="10 11">A-4</strain>
    </source>
</reference>